<dbReference type="EMBL" id="SCHC01000002">
    <property type="protein sequence ID" value="TBW76584.1"/>
    <property type="molecule type" value="Genomic_DNA"/>
</dbReference>
<dbReference type="PIRSF" id="PIRSF005962">
    <property type="entry name" value="Pept_M20D_amidohydro"/>
    <property type="match status" value="1"/>
</dbReference>
<dbReference type="InterPro" id="IPR017439">
    <property type="entry name" value="Amidohydrolase"/>
</dbReference>
<evidence type="ECO:0000313" key="10">
    <source>
        <dbReference type="Proteomes" id="UP000550736"/>
    </source>
</evidence>
<sequence length="378" mass="42057">MPNYSDYVNWRRTFHQFPELSDKEYETTKRLKRILESFDITILDVPLETGLVAEIGRGEPVIAVRTDIDALPINEQVVHEFTSTNEGVMHACGHDIHMASILGVATQLKELENELSGRVRILFQASEELGHGAIKLSETGVLKNVKAVLGFHNYPSLDIGEFAIKSGVITSAVDRFEFHIQGKGAHAAKPEQGNDPVIVVGQLINSLQSIVSRNLSAFDSAVVTIGEVSCGNTWNVIADQAYIQGTVRSFDSKKRQLIKQRMKEISDGLSLAFNVDIKFEYTQLPGAVVNDETLTQQAIEAAKEVGYNIQMMEEPLTIGEDFSGYTKDYPGVFAIIGSNSEYDLHHPKYDPDERILEKVPTYFVTLVKKLLNGKSIRQ</sequence>
<keyword evidence="2 6" id="KW-0378">Hydrolase</keyword>
<dbReference type="Proteomes" id="UP000291949">
    <property type="component" value="Unassembled WGS sequence"/>
</dbReference>
<dbReference type="GO" id="GO:0016787">
    <property type="term" value="F:hydrolase activity"/>
    <property type="evidence" value="ECO:0007669"/>
    <property type="project" value="UniProtKB-KW"/>
</dbReference>
<name>A0A7X9WBT7_STACP</name>
<dbReference type="InterPro" id="IPR036264">
    <property type="entry name" value="Bact_exopeptidase_dim_dom"/>
</dbReference>
<dbReference type="AlphaFoldDB" id="A0A7X9WBT7"/>
<evidence type="ECO:0000313" key="7">
    <source>
        <dbReference type="EMBL" id="TBW76584.1"/>
    </source>
</evidence>
<comment type="cofactor">
    <cofactor evidence="3">
        <name>Mn(2+)</name>
        <dbReference type="ChEBI" id="CHEBI:29035"/>
    </cofactor>
    <text evidence="3">The Mn(2+) ion enhances activity.</text>
</comment>
<evidence type="ECO:0000256" key="1">
    <source>
        <dbReference type="ARBA" id="ARBA00006153"/>
    </source>
</evidence>
<proteinExistence type="inferred from homology"/>
<dbReference type="EMBL" id="JABBLX010000044">
    <property type="protein sequence ID" value="NMK98514.1"/>
    <property type="molecule type" value="Genomic_DNA"/>
</dbReference>
<dbReference type="InterPro" id="IPR011650">
    <property type="entry name" value="Peptidase_M20_dimer"/>
</dbReference>
<feature type="binding site" evidence="3">
    <location>
        <position position="345"/>
    </location>
    <ligand>
        <name>Mn(2+)</name>
        <dbReference type="ChEBI" id="CHEBI:29035"/>
        <label>2</label>
    </ligand>
</feature>
<dbReference type="InterPro" id="IPR002933">
    <property type="entry name" value="Peptidase_M20"/>
</dbReference>
<comment type="similarity">
    <text evidence="1">Belongs to the peptidase M20 family.</text>
</comment>
<dbReference type="Proteomes" id="UP000550736">
    <property type="component" value="Unassembled WGS sequence"/>
</dbReference>
<keyword evidence="3" id="KW-0464">Manganese</keyword>
<dbReference type="Proteomes" id="UP000538955">
    <property type="component" value="Unassembled WGS sequence"/>
</dbReference>
<protein>
    <submittedName>
        <fullName evidence="6">Amidohydrolase</fullName>
    </submittedName>
</protein>
<reference evidence="9 10" key="2">
    <citation type="submission" date="2020-04" db="EMBL/GenBank/DDBJ databases">
        <title>The Epidemiology and Molecular Characteristics of Linezolid-Resistant Staphylococcus capitis in Huashan Hospital, Shanghai.</title>
        <authorList>
            <person name="Ding L."/>
            <person name="Li P."/>
            <person name="Yang Y."/>
            <person name="Lin D."/>
            <person name="Xu X."/>
        </authorList>
    </citation>
    <scope>NUCLEOTIDE SEQUENCE [LARGE SCALE GENOMIC DNA]</scope>
    <source>
        <strain evidence="6 10">12-86</strain>
        <strain evidence="5 9">17-84</strain>
    </source>
</reference>
<dbReference type="RefSeq" id="WP_023351265.1">
    <property type="nucleotide sequence ID" value="NZ_AP014956.1"/>
</dbReference>
<feature type="domain" description="Peptidase M20 dimerisation" evidence="4">
    <location>
        <begin position="175"/>
        <end position="266"/>
    </location>
</feature>
<dbReference type="PANTHER" id="PTHR11014:SF63">
    <property type="entry name" value="METALLOPEPTIDASE, PUTATIVE (AFU_ORTHOLOGUE AFUA_6G09600)-RELATED"/>
    <property type="match status" value="1"/>
</dbReference>
<feature type="binding site" evidence="3">
    <location>
        <position position="152"/>
    </location>
    <ligand>
        <name>Mn(2+)</name>
        <dbReference type="ChEBI" id="CHEBI:29035"/>
        <label>2</label>
    </ligand>
</feature>
<feature type="binding site" evidence="3">
    <location>
        <position position="128"/>
    </location>
    <ligand>
        <name>Mn(2+)</name>
        <dbReference type="ChEBI" id="CHEBI:29035"/>
        <label>2</label>
    </ligand>
</feature>
<evidence type="ECO:0000313" key="6">
    <source>
        <dbReference type="EMBL" id="NMK98514.1"/>
    </source>
</evidence>
<dbReference type="PANTHER" id="PTHR11014">
    <property type="entry name" value="PEPTIDASE M20 FAMILY MEMBER"/>
    <property type="match status" value="1"/>
</dbReference>
<evidence type="ECO:0000313" key="9">
    <source>
        <dbReference type="Proteomes" id="UP000538955"/>
    </source>
</evidence>
<keyword evidence="9" id="KW-1185">Reference proteome</keyword>
<evidence type="ECO:0000259" key="4">
    <source>
        <dbReference type="Pfam" id="PF07687"/>
    </source>
</evidence>
<dbReference type="Pfam" id="PF07687">
    <property type="entry name" value="M20_dimer"/>
    <property type="match status" value="1"/>
</dbReference>
<dbReference type="SUPFAM" id="SSF53187">
    <property type="entry name" value="Zn-dependent exopeptidases"/>
    <property type="match status" value="1"/>
</dbReference>
<evidence type="ECO:0000313" key="5">
    <source>
        <dbReference type="EMBL" id="NMK55184.1"/>
    </source>
</evidence>
<dbReference type="Gene3D" id="3.40.630.10">
    <property type="entry name" value="Zn peptidases"/>
    <property type="match status" value="1"/>
</dbReference>
<dbReference type="SUPFAM" id="SSF55031">
    <property type="entry name" value="Bacterial exopeptidase dimerisation domain"/>
    <property type="match status" value="1"/>
</dbReference>
<evidence type="ECO:0000256" key="2">
    <source>
        <dbReference type="ARBA" id="ARBA00022801"/>
    </source>
</evidence>
<dbReference type="Pfam" id="PF01546">
    <property type="entry name" value="Peptidase_M20"/>
    <property type="match status" value="1"/>
</dbReference>
<dbReference type="NCBIfam" id="TIGR01891">
    <property type="entry name" value="amidohydrolases"/>
    <property type="match status" value="1"/>
</dbReference>
<dbReference type="FunFam" id="3.30.70.360:FF:000014">
    <property type="entry name" value="N-acyl-L-amino acid amidohydrolase"/>
    <property type="match status" value="1"/>
</dbReference>
<gene>
    <name evidence="7" type="ORF">EQ811_06865</name>
    <name evidence="6" type="ORF">HHM13_10620</name>
    <name evidence="5" type="ORF">HHM24_10690</name>
</gene>
<comment type="caution">
    <text evidence="6">The sequence shown here is derived from an EMBL/GenBank/DDBJ whole genome shotgun (WGS) entry which is preliminary data.</text>
</comment>
<evidence type="ECO:0000313" key="8">
    <source>
        <dbReference type="Proteomes" id="UP000291949"/>
    </source>
</evidence>
<organism evidence="6 10">
    <name type="scientific">Staphylococcus capitis</name>
    <dbReference type="NCBI Taxonomy" id="29388"/>
    <lineage>
        <taxon>Bacteria</taxon>
        <taxon>Bacillati</taxon>
        <taxon>Bacillota</taxon>
        <taxon>Bacilli</taxon>
        <taxon>Bacillales</taxon>
        <taxon>Staphylococcaceae</taxon>
        <taxon>Staphylococcus</taxon>
    </lineage>
</organism>
<accession>A0A7X9WBT7</accession>
<feature type="binding site" evidence="3">
    <location>
        <position position="94"/>
    </location>
    <ligand>
        <name>Mn(2+)</name>
        <dbReference type="ChEBI" id="CHEBI:29035"/>
        <label>2</label>
    </ligand>
</feature>
<dbReference type="GO" id="GO:0046872">
    <property type="term" value="F:metal ion binding"/>
    <property type="evidence" value="ECO:0007669"/>
    <property type="project" value="UniProtKB-KW"/>
</dbReference>
<reference evidence="7 8" key="1">
    <citation type="journal article" date="2019" name="Sci. Transl. Med.">
        <title>Quorum sensing between bacterial species on the skin protects against epidermal injury in atopic dermatitis.</title>
        <authorList>
            <person name="Williams M.R."/>
        </authorList>
    </citation>
    <scope>NUCLEOTIDE SEQUENCE [LARGE SCALE GENOMIC DNA]</scope>
    <source>
        <strain evidence="7 8">H8</strain>
    </source>
</reference>
<keyword evidence="3" id="KW-0479">Metal-binding</keyword>
<dbReference type="Gene3D" id="3.30.70.360">
    <property type="match status" value="1"/>
</dbReference>
<evidence type="ECO:0000256" key="3">
    <source>
        <dbReference type="PIRSR" id="PIRSR005962-1"/>
    </source>
</evidence>
<dbReference type="EMBL" id="JABBMI010000080">
    <property type="protein sequence ID" value="NMK55184.1"/>
    <property type="molecule type" value="Genomic_DNA"/>
</dbReference>
<feature type="binding site" evidence="3">
    <location>
        <position position="92"/>
    </location>
    <ligand>
        <name>Mn(2+)</name>
        <dbReference type="ChEBI" id="CHEBI:29035"/>
        <label>2</label>
    </ligand>
</feature>